<reference evidence="5 6" key="1">
    <citation type="submission" date="2020-05" db="EMBL/GenBank/DDBJ databases">
        <title>Distinct polysaccharide utilization as determinants for interspecies competition between intestinal Prevotella spp.</title>
        <authorList>
            <person name="Galvez E.J.C."/>
            <person name="Iljazovic A."/>
            <person name="Strowig T."/>
        </authorList>
    </citation>
    <scope>NUCLEOTIDE SEQUENCE [LARGE SCALE GENOMIC DNA]</scope>
    <source>
        <strain evidence="5 6">PROD</strain>
    </source>
</reference>
<dbReference type="Gene3D" id="3.90.1310.10">
    <property type="entry name" value="Penicillin-binding protein 2a (Domain 2)"/>
    <property type="match status" value="1"/>
</dbReference>
<dbReference type="Gene3D" id="3.30.450.330">
    <property type="match status" value="1"/>
</dbReference>
<accession>A0ABX2AUL6</accession>
<dbReference type="InterPro" id="IPR005543">
    <property type="entry name" value="PASTA_dom"/>
</dbReference>
<feature type="domain" description="PASTA" evidence="4">
    <location>
        <begin position="657"/>
        <end position="715"/>
    </location>
</feature>
<dbReference type="CDD" id="cd06575">
    <property type="entry name" value="PASTA_Pbp2x-like_2"/>
    <property type="match status" value="1"/>
</dbReference>
<keyword evidence="2" id="KW-0645">Protease</keyword>
<evidence type="ECO:0000256" key="2">
    <source>
        <dbReference type="ARBA" id="ARBA00022645"/>
    </source>
</evidence>
<dbReference type="InterPro" id="IPR005311">
    <property type="entry name" value="PBP_dimer"/>
</dbReference>
<proteinExistence type="predicted"/>
<dbReference type="PANTHER" id="PTHR30627:SF1">
    <property type="entry name" value="PEPTIDOGLYCAN D,D-TRANSPEPTIDASE FTSI"/>
    <property type="match status" value="1"/>
</dbReference>
<evidence type="ECO:0000313" key="6">
    <source>
        <dbReference type="Proteomes" id="UP001193734"/>
    </source>
</evidence>
<sequence length="715" mass="79398">MSKFDNKKIMPRYFAIAVVLTLTGIAILCKAAYIMSAKKEYWTEVAARLKSDSLSVKPTRGNILSCDGRLMASSIPEYRIFMDFKAGGEKKDSVWRDSIDVICEGLHRIFPSKTAKEFKQHLEKGHAKMSRNWPIWKKRIDYNTFTEVKKLPVFNMSKYKGGFHWEEFNSRRRPFGSLAQRTVGDMFGAKDTARFGLELSYDSILRGKNGLIHRRKILNKFMSIPIMPPDDGADIVTTIDVGMQDLAERALVEELKEINGNVGVVILMEVETGDIKAIVNMVKCADGGYRETVNKAISHRCEPGSVFKVASFLVALDDGVVDTSFVIHTGSGVMPMHGRDMKDHNWRRGGYQDINVARTLEVSSNIGVSHVIDKFYFNNPEKYVDGLHRVGIAEDLQLPLVGYTPPIIRRPHKNSRGQYDNWSKTALAWMSIGYETQVAPINTVTFYNAIANNGRMMRPRFVKKVIKNGETLKEYPPEVIKEQIAKPQTIKTMQTILEHVVSQGLGKKAGSPMFKVAGKTGTAQVSKGKAGYKSGTVDYWLSFAGFFPADKPRYSCIVCIEKSGLPASGGGMSGVVFHHIAEGVMAKHLKMSVDDARDTSSVMIPDVKNGNIMAADYVLGRLDIKTDTQWEGSYAYGNPIWGKAARHAGEVTLTKTKTPRNIVPDVKGMGARDAVYMLESRGLTVKVQGRGKVKSQSYAPGRTAISGAECVLVME</sequence>
<evidence type="ECO:0000256" key="3">
    <source>
        <dbReference type="ARBA" id="ARBA00023136"/>
    </source>
</evidence>
<evidence type="ECO:0000313" key="5">
    <source>
        <dbReference type="EMBL" id="NPE14414.1"/>
    </source>
</evidence>
<dbReference type="Gene3D" id="3.40.710.10">
    <property type="entry name" value="DD-peptidase/beta-lactamase superfamily"/>
    <property type="match status" value="1"/>
</dbReference>
<dbReference type="PANTHER" id="PTHR30627">
    <property type="entry name" value="PEPTIDOGLYCAN D,D-TRANSPEPTIDASE"/>
    <property type="match status" value="1"/>
</dbReference>
<dbReference type="RefSeq" id="WP_172175002.1">
    <property type="nucleotide sequence ID" value="NZ_CASGIA010000035.1"/>
</dbReference>
<dbReference type="Pfam" id="PF03793">
    <property type="entry name" value="PASTA"/>
    <property type="match status" value="1"/>
</dbReference>
<keyword evidence="6" id="KW-1185">Reference proteome</keyword>
<dbReference type="SUPFAM" id="SSF56601">
    <property type="entry name" value="beta-lactamase/transpeptidase-like"/>
    <property type="match status" value="1"/>
</dbReference>
<dbReference type="SUPFAM" id="SSF54184">
    <property type="entry name" value="Penicillin-binding protein 2x (pbp-2x), c-terminal domain"/>
    <property type="match status" value="1"/>
</dbReference>
<dbReference type="InterPro" id="IPR001460">
    <property type="entry name" value="PCN-bd_Tpept"/>
</dbReference>
<dbReference type="InterPro" id="IPR050515">
    <property type="entry name" value="Beta-lactam/transpept"/>
</dbReference>
<keyword evidence="2" id="KW-0378">Hydrolase</keyword>
<gene>
    <name evidence="5" type="ORF">HPS55_08760</name>
</gene>
<dbReference type="InterPro" id="IPR036138">
    <property type="entry name" value="PBP_dimer_sf"/>
</dbReference>
<comment type="caution">
    <text evidence="5">The sequence shown here is derived from an EMBL/GenBank/DDBJ whole genome shotgun (WGS) entry which is preliminary data.</text>
</comment>
<evidence type="ECO:0000256" key="1">
    <source>
        <dbReference type="ARBA" id="ARBA00004370"/>
    </source>
</evidence>
<dbReference type="Pfam" id="PF00905">
    <property type="entry name" value="Transpeptidase"/>
    <property type="match status" value="1"/>
</dbReference>
<comment type="subcellular location">
    <subcellularLocation>
        <location evidence="1">Membrane</location>
    </subcellularLocation>
</comment>
<dbReference type="InterPro" id="IPR012338">
    <property type="entry name" value="Beta-lactam/transpept-like"/>
</dbReference>
<protein>
    <submittedName>
        <fullName evidence="5">Transpeptidase family protein</fullName>
    </submittedName>
</protein>
<keyword evidence="2" id="KW-0121">Carboxypeptidase</keyword>
<dbReference type="GeneID" id="82157857"/>
<evidence type="ECO:0000259" key="4">
    <source>
        <dbReference type="PROSITE" id="PS51178"/>
    </source>
</evidence>
<dbReference type="EMBL" id="JABKKE010000013">
    <property type="protein sequence ID" value="NPE14414.1"/>
    <property type="molecule type" value="Genomic_DNA"/>
</dbReference>
<dbReference type="Proteomes" id="UP001193734">
    <property type="component" value="Unassembled WGS sequence"/>
</dbReference>
<name>A0ABX2AUL6_9BACT</name>
<keyword evidence="3" id="KW-0472">Membrane</keyword>
<dbReference type="Pfam" id="PF03717">
    <property type="entry name" value="PBP_dimer"/>
    <property type="match status" value="1"/>
</dbReference>
<dbReference type="PROSITE" id="PS51178">
    <property type="entry name" value="PASTA"/>
    <property type="match status" value="1"/>
</dbReference>
<dbReference type="SUPFAM" id="SSF56519">
    <property type="entry name" value="Penicillin binding protein dimerisation domain"/>
    <property type="match status" value="1"/>
</dbReference>
<organism evidence="5 6">
    <name type="scientific">Xylanibacter rodentium</name>
    <dbReference type="NCBI Taxonomy" id="2736289"/>
    <lineage>
        <taxon>Bacteria</taxon>
        <taxon>Pseudomonadati</taxon>
        <taxon>Bacteroidota</taxon>
        <taxon>Bacteroidia</taxon>
        <taxon>Bacteroidales</taxon>
        <taxon>Prevotellaceae</taxon>
        <taxon>Xylanibacter</taxon>
    </lineage>
</organism>